<keyword evidence="1" id="KW-0732">Signal</keyword>
<comment type="caution">
    <text evidence="2">The sequence shown here is derived from an EMBL/GenBank/DDBJ whole genome shotgun (WGS) entry which is preliminary data.</text>
</comment>
<dbReference type="OrthoDB" id="5182484at2759"/>
<feature type="signal peptide" evidence="1">
    <location>
        <begin position="1"/>
        <end position="20"/>
    </location>
</feature>
<sequence length="213" mass="23815">MVLIKNFLAATAIFASATVAIDVPSTDSEAAAFWGQLDTVASTELLAPIAPATALVAEIIEERGDDDYGRRPGPRPPKVANPYQGRECPRKLDLEIPKRSNCERNECFNSFLSTQKEGRHCPSEAFAFCCLWLSAGGYGKKWAVSNDWIFRRAPYAKACNGYGDRPKDVIRKIDDVCGCTIKQKVTTEVDNEYFKLRERKPDHPTCRRPAPHY</sequence>
<dbReference type="Proteomes" id="UP000770015">
    <property type="component" value="Unassembled WGS sequence"/>
</dbReference>
<evidence type="ECO:0000313" key="3">
    <source>
        <dbReference type="Proteomes" id="UP000770015"/>
    </source>
</evidence>
<name>A0A9P8V6C3_9PEZI</name>
<dbReference type="AlphaFoldDB" id="A0A9P8V6C3"/>
<accession>A0A9P8V6C3</accession>
<proteinExistence type="predicted"/>
<evidence type="ECO:0000313" key="2">
    <source>
        <dbReference type="EMBL" id="KAH6683619.1"/>
    </source>
</evidence>
<feature type="chain" id="PRO_5040143301" evidence="1">
    <location>
        <begin position="21"/>
        <end position="213"/>
    </location>
</feature>
<dbReference type="EMBL" id="JAGSXJ010000017">
    <property type="protein sequence ID" value="KAH6683619.1"/>
    <property type="molecule type" value="Genomic_DNA"/>
</dbReference>
<protein>
    <submittedName>
        <fullName evidence="2">Uncharacterized protein</fullName>
    </submittedName>
</protein>
<keyword evidence="3" id="KW-1185">Reference proteome</keyword>
<evidence type="ECO:0000256" key="1">
    <source>
        <dbReference type="SAM" id="SignalP"/>
    </source>
</evidence>
<reference evidence="2" key="1">
    <citation type="journal article" date="2021" name="Nat. Commun.">
        <title>Genetic determinants of endophytism in the Arabidopsis root mycobiome.</title>
        <authorList>
            <person name="Mesny F."/>
            <person name="Miyauchi S."/>
            <person name="Thiergart T."/>
            <person name="Pickel B."/>
            <person name="Atanasova L."/>
            <person name="Karlsson M."/>
            <person name="Huettel B."/>
            <person name="Barry K.W."/>
            <person name="Haridas S."/>
            <person name="Chen C."/>
            <person name="Bauer D."/>
            <person name="Andreopoulos W."/>
            <person name="Pangilinan J."/>
            <person name="LaButti K."/>
            <person name="Riley R."/>
            <person name="Lipzen A."/>
            <person name="Clum A."/>
            <person name="Drula E."/>
            <person name="Henrissat B."/>
            <person name="Kohler A."/>
            <person name="Grigoriev I.V."/>
            <person name="Martin F.M."/>
            <person name="Hacquard S."/>
        </authorList>
    </citation>
    <scope>NUCLEOTIDE SEQUENCE</scope>
    <source>
        <strain evidence="2">MPI-SDFR-AT-0117</strain>
    </source>
</reference>
<gene>
    <name evidence="2" type="ORF">F5X68DRAFT_263022</name>
</gene>
<organism evidence="2 3">
    <name type="scientific">Plectosphaerella plurivora</name>
    <dbReference type="NCBI Taxonomy" id="936078"/>
    <lineage>
        <taxon>Eukaryota</taxon>
        <taxon>Fungi</taxon>
        <taxon>Dikarya</taxon>
        <taxon>Ascomycota</taxon>
        <taxon>Pezizomycotina</taxon>
        <taxon>Sordariomycetes</taxon>
        <taxon>Hypocreomycetidae</taxon>
        <taxon>Glomerellales</taxon>
        <taxon>Plectosphaerellaceae</taxon>
        <taxon>Plectosphaerella</taxon>
    </lineage>
</organism>